<dbReference type="InterPro" id="IPR003593">
    <property type="entry name" value="AAA+_ATPase"/>
</dbReference>
<dbReference type="SMART" id="SM00382">
    <property type="entry name" value="AAA"/>
    <property type="match status" value="1"/>
</dbReference>
<accession>A0A084H465</accession>
<feature type="transmembrane region" description="Helical" evidence="7">
    <location>
        <begin position="246"/>
        <end position="267"/>
    </location>
</feature>
<keyword evidence="2 7" id="KW-0812">Transmembrane</keyword>
<dbReference type="GO" id="GO:0140359">
    <property type="term" value="F:ABC-type transporter activity"/>
    <property type="evidence" value="ECO:0007669"/>
    <property type="project" value="InterPro"/>
</dbReference>
<dbReference type="GO" id="GO:0045454">
    <property type="term" value="P:cell redox homeostasis"/>
    <property type="evidence" value="ECO:0007669"/>
    <property type="project" value="InterPro"/>
</dbReference>
<dbReference type="InterPro" id="IPR017871">
    <property type="entry name" value="ABC_transporter-like_CS"/>
</dbReference>
<evidence type="ECO:0000256" key="6">
    <source>
        <dbReference type="ARBA" id="ARBA00023136"/>
    </source>
</evidence>
<feature type="transmembrane region" description="Helical" evidence="7">
    <location>
        <begin position="160"/>
        <end position="179"/>
    </location>
</feature>
<dbReference type="SUPFAM" id="SSF90123">
    <property type="entry name" value="ABC transporter transmembrane region"/>
    <property type="match status" value="1"/>
</dbReference>
<gene>
    <name evidence="10" type="ORF">GS18_0205510</name>
</gene>
<evidence type="ECO:0000256" key="7">
    <source>
        <dbReference type="SAM" id="Phobius"/>
    </source>
</evidence>
<feature type="domain" description="ABC transmembrane type-1" evidence="9">
    <location>
        <begin position="19"/>
        <end position="305"/>
    </location>
</feature>
<evidence type="ECO:0000313" key="10">
    <source>
        <dbReference type="EMBL" id="KEZ54377.1"/>
    </source>
</evidence>
<evidence type="ECO:0000256" key="4">
    <source>
        <dbReference type="ARBA" id="ARBA00022840"/>
    </source>
</evidence>
<keyword evidence="11" id="KW-1185">Reference proteome</keyword>
<feature type="domain" description="ABC transporter" evidence="8">
    <location>
        <begin position="335"/>
        <end position="564"/>
    </location>
</feature>
<dbReference type="PANTHER" id="PTHR24221">
    <property type="entry name" value="ATP-BINDING CASSETTE SUB-FAMILY B"/>
    <property type="match status" value="1"/>
</dbReference>
<dbReference type="Gene3D" id="3.40.50.300">
    <property type="entry name" value="P-loop containing nucleotide triphosphate hydrolases"/>
    <property type="match status" value="1"/>
</dbReference>
<dbReference type="GO" id="GO:0005886">
    <property type="term" value="C:plasma membrane"/>
    <property type="evidence" value="ECO:0007669"/>
    <property type="project" value="UniProtKB-SubCell"/>
</dbReference>
<dbReference type="RefSeq" id="WP_029565682.1">
    <property type="nucleotide sequence ID" value="NZ_JNVC02000001.1"/>
</dbReference>
<dbReference type="GO" id="GO:0034040">
    <property type="term" value="F:ATPase-coupled lipid transmembrane transporter activity"/>
    <property type="evidence" value="ECO:0007669"/>
    <property type="project" value="TreeGrafter"/>
</dbReference>
<dbReference type="SUPFAM" id="SSF52540">
    <property type="entry name" value="P-loop containing nucleoside triphosphate hydrolases"/>
    <property type="match status" value="1"/>
</dbReference>
<dbReference type="InterPro" id="IPR014223">
    <property type="entry name" value="ABC_CydC/D"/>
</dbReference>
<keyword evidence="3" id="KW-0547">Nucleotide-binding</keyword>
<comment type="caution">
    <text evidence="10">The sequence shown here is derived from an EMBL/GenBank/DDBJ whole genome shotgun (WGS) entry which is preliminary data.</text>
</comment>
<evidence type="ECO:0000256" key="1">
    <source>
        <dbReference type="ARBA" id="ARBA00004651"/>
    </source>
</evidence>
<keyword evidence="6 7" id="KW-0472">Membrane</keyword>
<organism evidence="10 11">
    <name type="scientific">Metabacillus indicus</name>
    <name type="common">Bacillus indicus</name>
    <dbReference type="NCBI Taxonomy" id="246786"/>
    <lineage>
        <taxon>Bacteria</taxon>
        <taxon>Bacillati</taxon>
        <taxon>Bacillota</taxon>
        <taxon>Bacilli</taxon>
        <taxon>Bacillales</taxon>
        <taxon>Bacillaceae</taxon>
        <taxon>Metabacillus</taxon>
    </lineage>
</organism>
<dbReference type="Pfam" id="PF00005">
    <property type="entry name" value="ABC_tran"/>
    <property type="match status" value="1"/>
</dbReference>
<dbReference type="EMBL" id="JNVC02000001">
    <property type="protein sequence ID" value="KEZ54377.1"/>
    <property type="molecule type" value="Genomic_DNA"/>
</dbReference>
<dbReference type="AlphaFoldDB" id="A0A084H465"/>
<reference evidence="10 11" key="1">
    <citation type="journal article" date="2005" name="Int. J. Syst. Evol. Microbiol.">
        <title>Bacillus cibi sp. nov., isolated from jeotgal, a traditional Korean fermented seafood.</title>
        <authorList>
            <person name="Yoon J.H."/>
            <person name="Lee C.H."/>
            <person name="Oh T.K."/>
        </authorList>
    </citation>
    <scope>NUCLEOTIDE SEQUENCE [LARGE SCALE GENOMIC DNA]</scope>
    <source>
        <strain evidence="10 11">DSM 16189</strain>
    </source>
</reference>
<dbReference type="NCBIfam" id="TIGR02868">
    <property type="entry name" value="CydC"/>
    <property type="match status" value="1"/>
</dbReference>
<dbReference type="Gene3D" id="1.20.1560.10">
    <property type="entry name" value="ABC transporter type 1, transmembrane domain"/>
    <property type="match status" value="1"/>
</dbReference>
<feature type="transmembrane region" description="Helical" evidence="7">
    <location>
        <begin position="50"/>
        <end position="72"/>
    </location>
</feature>
<sequence>MKDISHIVRLMWNEKRDIWLTVLLGFLAGITGIALFASSGYLISKAALLPPLYTLTVMLALLKLAGIARALSRYAERLVSHRATFTILKDVRASFYEKLEPMVPRIFNTYRSGDLLSRIVGDVENLQNFFLRVFYPPVVFLFVFLSTIAFVSFYSVPIAMMLLAGMVLTGMAIPAYFAYRQKKWDDSVRDMRSLFSSEAAEFYYGYRDLKIYGQTAEKEEKLRRLSDILTDKQAQLDNRVNQTQSINTAITVLINCGILALGAYQAAAGELNGLYLAMLVMISLNVFEFAVPMAAFPVYYEESRRASKRLYSFPEEPVVQEEKKQADITQDGFSIHVKNVHYSYGTASSGLKGVTVAFPQGSKTAVVGPSGSGKSTLLMLLMKMYEPESGEITLNEKPLSDISSESLWERCNIILQDNHFFYGTIRENLLIAVKEETEDADLLHALKEAGLENKRLDDLVLEKGDNLSGGEKQKLAIARILLKKAGLWLLDEPTASMDLLSEQSIHNTLFKHARHQTLILVSHRLTGLEMMDQIIVMDQGLILEKGPYEELMRRKGYFYGLKQIEQEVLV</sequence>
<dbReference type="PROSITE" id="PS50893">
    <property type="entry name" value="ABC_TRANSPORTER_2"/>
    <property type="match status" value="1"/>
</dbReference>
<dbReference type="PROSITE" id="PS50929">
    <property type="entry name" value="ABC_TM1F"/>
    <property type="match status" value="1"/>
</dbReference>
<dbReference type="STRING" id="246786.GS18_0205510"/>
<dbReference type="InterPro" id="IPR003439">
    <property type="entry name" value="ABC_transporter-like_ATP-bd"/>
</dbReference>
<protein>
    <submittedName>
        <fullName evidence="10">ABC transporter ATP-binding protein</fullName>
    </submittedName>
</protein>
<feature type="transmembrane region" description="Helical" evidence="7">
    <location>
        <begin position="133"/>
        <end position="154"/>
    </location>
</feature>
<dbReference type="CDD" id="cd03228">
    <property type="entry name" value="ABCC_MRP_Like"/>
    <property type="match status" value="1"/>
</dbReference>
<name>A0A084H465_METID</name>
<evidence type="ECO:0000256" key="2">
    <source>
        <dbReference type="ARBA" id="ARBA00022692"/>
    </source>
</evidence>
<dbReference type="OrthoDB" id="9802264at2"/>
<dbReference type="GO" id="GO:0005524">
    <property type="term" value="F:ATP binding"/>
    <property type="evidence" value="ECO:0007669"/>
    <property type="project" value="UniProtKB-KW"/>
</dbReference>
<dbReference type="InterPro" id="IPR027417">
    <property type="entry name" value="P-loop_NTPase"/>
</dbReference>
<dbReference type="Proteomes" id="UP000028549">
    <property type="component" value="Unassembled WGS sequence"/>
</dbReference>
<proteinExistence type="predicted"/>
<dbReference type="InterPro" id="IPR011527">
    <property type="entry name" value="ABC1_TM_dom"/>
</dbReference>
<evidence type="ECO:0000313" key="11">
    <source>
        <dbReference type="Proteomes" id="UP000028549"/>
    </source>
</evidence>
<dbReference type="PROSITE" id="PS00211">
    <property type="entry name" value="ABC_TRANSPORTER_1"/>
    <property type="match status" value="1"/>
</dbReference>
<dbReference type="InterPro" id="IPR039421">
    <property type="entry name" value="Type_1_exporter"/>
</dbReference>
<dbReference type="PANTHER" id="PTHR24221:SF653">
    <property type="entry name" value="TRANSPORT ATP-BINDING PROTEIN CYDC"/>
    <property type="match status" value="1"/>
</dbReference>
<keyword evidence="4 10" id="KW-0067">ATP-binding</keyword>
<feature type="transmembrane region" description="Helical" evidence="7">
    <location>
        <begin position="273"/>
        <end position="300"/>
    </location>
</feature>
<feature type="transmembrane region" description="Helical" evidence="7">
    <location>
        <begin position="20"/>
        <end position="44"/>
    </location>
</feature>
<dbReference type="CDD" id="cd18585">
    <property type="entry name" value="ABC_6TM_CydC"/>
    <property type="match status" value="1"/>
</dbReference>
<evidence type="ECO:0000256" key="5">
    <source>
        <dbReference type="ARBA" id="ARBA00022989"/>
    </source>
</evidence>
<comment type="subcellular location">
    <subcellularLocation>
        <location evidence="1">Cell membrane</location>
        <topology evidence="1">Multi-pass membrane protein</topology>
    </subcellularLocation>
</comment>
<evidence type="ECO:0000256" key="3">
    <source>
        <dbReference type="ARBA" id="ARBA00022741"/>
    </source>
</evidence>
<dbReference type="GO" id="GO:0016887">
    <property type="term" value="F:ATP hydrolysis activity"/>
    <property type="evidence" value="ECO:0007669"/>
    <property type="project" value="InterPro"/>
</dbReference>
<evidence type="ECO:0000259" key="8">
    <source>
        <dbReference type="PROSITE" id="PS50893"/>
    </source>
</evidence>
<keyword evidence="5 7" id="KW-1133">Transmembrane helix</keyword>
<dbReference type="InterPro" id="IPR036640">
    <property type="entry name" value="ABC1_TM_sf"/>
</dbReference>
<dbReference type="GO" id="GO:0034775">
    <property type="term" value="P:glutathione transmembrane transport"/>
    <property type="evidence" value="ECO:0007669"/>
    <property type="project" value="InterPro"/>
</dbReference>
<dbReference type="Pfam" id="PF00664">
    <property type="entry name" value="ABC_membrane"/>
    <property type="match status" value="1"/>
</dbReference>
<evidence type="ECO:0000259" key="9">
    <source>
        <dbReference type="PROSITE" id="PS50929"/>
    </source>
</evidence>